<proteinExistence type="inferred from homology"/>
<evidence type="ECO:0000256" key="5">
    <source>
        <dbReference type="ARBA" id="ARBA00022519"/>
    </source>
</evidence>
<dbReference type="EMBL" id="JAFHLB010000002">
    <property type="protein sequence ID" value="MBN3576638.1"/>
    <property type="molecule type" value="Genomic_DNA"/>
</dbReference>
<keyword evidence="3" id="KW-0813">Transport</keyword>
<comment type="subcellular location">
    <subcellularLocation>
        <location evidence="1">Cell inner membrane</location>
        <topology evidence="1">Multi-pass membrane protein</topology>
    </subcellularLocation>
</comment>
<feature type="transmembrane region" description="Helical" evidence="9">
    <location>
        <begin position="16"/>
        <end position="35"/>
    </location>
</feature>
<evidence type="ECO:0000256" key="6">
    <source>
        <dbReference type="ARBA" id="ARBA00022692"/>
    </source>
</evidence>
<feature type="transmembrane region" description="Helical" evidence="9">
    <location>
        <begin position="232"/>
        <end position="258"/>
    </location>
</feature>
<evidence type="ECO:0000313" key="11">
    <source>
        <dbReference type="Proteomes" id="UP000779070"/>
    </source>
</evidence>
<dbReference type="Pfam" id="PF00771">
    <property type="entry name" value="FHIPEP"/>
    <property type="match status" value="1"/>
</dbReference>
<dbReference type="InterPro" id="IPR006302">
    <property type="entry name" value="T3SS_HrcV"/>
</dbReference>
<dbReference type="NCBIfam" id="NF009363">
    <property type="entry name" value="PRK12720.1"/>
    <property type="match status" value="1"/>
</dbReference>
<evidence type="ECO:0000256" key="8">
    <source>
        <dbReference type="ARBA" id="ARBA00023136"/>
    </source>
</evidence>
<dbReference type="Gene3D" id="1.10.8.540">
    <property type="entry name" value="FHIPEP family, domain 3"/>
    <property type="match status" value="1"/>
</dbReference>
<gene>
    <name evidence="10" type="ORF">JYA62_03005</name>
</gene>
<dbReference type="InterPro" id="IPR042194">
    <property type="entry name" value="FHIPEP_1"/>
</dbReference>
<evidence type="ECO:0000256" key="3">
    <source>
        <dbReference type="ARBA" id="ARBA00022448"/>
    </source>
</evidence>
<keyword evidence="7 9" id="KW-1133">Transmembrane helix</keyword>
<dbReference type="RefSeq" id="WP_206368844.1">
    <property type="nucleotide sequence ID" value="NZ_CAWPTM010000101.1"/>
</dbReference>
<evidence type="ECO:0000256" key="2">
    <source>
        <dbReference type="ARBA" id="ARBA00008835"/>
    </source>
</evidence>
<comment type="similarity">
    <text evidence="2">Belongs to the FHIPEP (flagella/HR/invasion proteins export pore) family.</text>
</comment>
<evidence type="ECO:0000256" key="1">
    <source>
        <dbReference type="ARBA" id="ARBA00004429"/>
    </source>
</evidence>
<feature type="transmembrane region" description="Helical" evidence="9">
    <location>
        <begin position="286"/>
        <end position="319"/>
    </location>
</feature>
<dbReference type="PIRSF" id="PIRSF005419">
    <property type="entry name" value="FlhA"/>
    <property type="match status" value="1"/>
</dbReference>
<feature type="transmembrane region" description="Helical" evidence="9">
    <location>
        <begin position="41"/>
        <end position="60"/>
    </location>
</feature>
<dbReference type="NCBIfam" id="TIGR01399">
    <property type="entry name" value="hrcV"/>
    <property type="match status" value="1"/>
</dbReference>
<keyword evidence="11" id="KW-1185">Reference proteome</keyword>
<protein>
    <submittedName>
        <fullName evidence="10">EscV/YscV/HrcV family type III secretion system export apparatus protein</fullName>
    </submittedName>
</protein>
<dbReference type="InterPro" id="IPR025505">
    <property type="entry name" value="FHIPEP_CS"/>
</dbReference>
<evidence type="ECO:0000256" key="7">
    <source>
        <dbReference type="ARBA" id="ARBA00022989"/>
    </source>
</evidence>
<evidence type="ECO:0000256" key="9">
    <source>
        <dbReference type="SAM" id="Phobius"/>
    </source>
</evidence>
<evidence type="ECO:0000256" key="4">
    <source>
        <dbReference type="ARBA" id="ARBA00022475"/>
    </source>
</evidence>
<keyword evidence="4" id="KW-1003">Cell membrane</keyword>
<dbReference type="PANTHER" id="PTHR30161:SF3">
    <property type="entry name" value="SECRETION SYSTEM APPARATUS PROTEIN SSAV"/>
    <property type="match status" value="1"/>
</dbReference>
<dbReference type="Gene3D" id="3.40.30.60">
    <property type="entry name" value="FHIPEP family, domain 1"/>
    <property type="match status" value="1"/>
</dbReference>
<dbReference type="PRINTS" id="PR00949">
    <property type="entry name" value="TYPE3IMAPROT"/>
</dbReference>
<dbReference type="PANTHER" id="PTHR30161">
    <property type="entry name" value="FLAGELLAR EXPORT PROTEIN, MEMBRANE FLHA SUBUNIT-RELATED"/>
    <property type="match status" value="1"/>
</dbReference>
<keyword evidence="8 9" id="KW-0472">Membrane</keyword>
<feature type="transmembrane region" description="Helical" evidence="9">
    <location>
        <begin position="113"/>
        <end position="131"/>
    </location>
</feature>
<dbReference type="InterPro" id="IPR042193">
    <property type="entry name" value="FHIPEP_3"/>
</dbReference>
<feature type="transmembrane region" description="Helical" evidence="9">
    <location>
        <begin position="199"/>
        <end position="220"/>
    </location>
</feature>
<accession>A0ABS3A0E9</accession>
<keyword evidence="5" id="KW-0997">Cell inner membrane</keyword>
<feature type="transmembrane region" description="Helical" evidence="9">
    <location>
        <begin position="72"/>
        <end position="93"/>
    </location>
</feature>
<evidence type="ECO:0000313" key="10">
    <source>
        <dbReference type="EMBL" id="MBN3576638.1"/>
    </source>
</evidence>
<dbReference type="Proteomes" id="UP000779070">
    <property type="component" value="Unassembled WGS sequence"/>
</dbReference>
<keyword evidence="6 9" id="KW-0812">Transmembrane</keyword>
<dbReference type="InterPro" id="IPR001712">
    <property type="entry name" value="T3SS_FHIPEP"/>
</dbReference>
<dbReference type="InterPro" id="IPR042196">
    <property type="entry name" value="FHIPEP_4"/>
</dbReference>
<reference evidence="10 11" key="1">
    <citation type="submission" date="2021-02" db="EMBL/GenBank/DDBJ databases">
        <title>Draft Genome Sequences of 5 Vibrio neptunius Strains Isolated From of Bivalve Hatcheries.</title>
        <authorList>
            <person name="Galvis F."/>
            <person name="Barja J.L."/>
            <person name="Lemos M.L."/>
            <person name="Balado M."/>
        </authorList>
    </citation>
    <scope>NUCLEOTIDE SEQUENCE [LARGE SCALE GENOMIC DNA]</scope>
    <source>
        <strain evidence="10 11">PP-145.98</strain>
    </source>
</reference>
<dbReference type="PROSITE" id="PS00994">
    <property type="entry name" value="FHIPEP"/>
    <property type="match status" value="1"/>
</dbReference>
<dbReference type="Gene3D" id="3.40.50.12790">
    <property type="entry name" value="FHIPEP family, domain 4"/>
    <property type="match status" value="1"/>
</dbReference>
<sequence length="681" mass="75676">MSIATRWLAKVAGRQDIILSAMLVIAVFMMILPLPTTLVDVLIAVNLGMSIILLMIAIYIRDPLEFSAFPSMLLITTLYRLALTISTSRLILLQHDAGEIVYTFGDFVVGGNLAVGIIVFAIITIVQFIVITKGSERVAEVSARFSLDGMPGKQMSIDGDMRAGIIDAKEAKRQRSVVQKESQLYGAMDGAMKFVKGDAIASVIVILTNIFGGIAVGVLQHNMSASEALNTYAILSVGDGLIAQIPSLLISITAGLIVTRVPGETKNNLANELVQQVSRQPSSLQMAAAVMFVFAVIPGFPWFVFGPLGLAVLGASFWLTRKEKNNEDHQGFVASENVEANGERDMTPGAVPLMLAIGQDLMEENLSKSLQALRWKLFEKLGLPIPEIQVQVLRNGRRDEFELLLYQEPVITLNVTQQQILTLTDIDGLESQQSKLAFNQQILHWHPLEALETIQLSGHDYYQGNDISIHLVEMVAQHYAKEFLGVQETRYLMDSMEMRYAELVKELQRLLPVSKVTEILQRLVEENISIRDLRTIFETLVEWASKEKDTIMLTEYVRVALRRHIRRKFTAAEGWIPMLIIGDSIENQIRESIRQSAVGAYSALEPEEEQHIIALIKDKLPSRMPCVLLTSLDVRRYLRKIVEPTMPMTPVLSFQEIGDDASIKVIAQVDTLAEVPNAIAG</sequence>
<comment type="caution">
    <text evidence="10">The sequence shown here is derived from an EMBL/GenBank/DDBJ whole genome shotgun (WGS) entry which is preliminary data.</text>
</comment>
<name>A0ABS3A0E9_9VIBR</name>
<organism evidence="10 11">
    <name type="scientific">Vibrio neptunius</name>
    <dbReference type="NCBI Taxonomy" id="170651"/>
    <lineage>
        <taxon>Bacteria</taxon>
        <taxon>Pseudomonadati</taxon>
        <taxon>Pseudomonadota</taxon>
        <taxon>Gammaproteobacteria</taxon>
        <taxon>Vibrionales</taxon>
        <taxon>Vibrionaceae</taxon>
        <taxon>Vibrio</taxon>
    </lineage>
</organism>